<dbReference type="Proteomes" id="UP000558192">
    <property type="component" value="Unassembled WGS sequence"/>
</dbReference>
<dbReference type="AlphaFoldDB" id="A0A7X6BG92"/>
<evidence type="ECO:0000313" key="4">
    <source>
        <dbReference type="Proteomes" id="UP000558192"/>
    </source>
</evidence>
<evidence type="ECO:0000313" key="3">
    <source>
        <dbReference type="EMBL" id="NJC05225.1"/>
    </source>
</evidence>
<feature type="compositionally biased region" description="Gly residues" evidence="1">
    <location>
        <begin position="97"/>
        <end position="111"/>
    </location>
</feature>
<feature type="region of interest" description="Disordered" evidence="1">
    <location>
        <begin position="70"/>
        <end position="136"/>
    </location>
</feature>
<dbReference type="RefSeq" id="WP_168067942.1">
    <property type="nucleotide sequence ID" value="NZ_JAATJC010000001.1"/>
</dbReference>
<reference evidence="3 4" key="1">
    <citation type="submission" date="2020-03" db="EMBL/GenBank/DDBJ databases">
        <title>Genomic Encyclopedia of Type Strains, Phase IV (KMG-IV): sequencing the most valuable type-strain genomes for metagenomic binning, comparative biology and taxonomic classification.</title>
        <authorList>
            <person name="Goeker M."/>
        </authorList>
    </citation>
    <scope>NUCLEOTIDE SEQUENCE [LARGE SCALE GENOMIC DNA]</scope>
    <source>
        <strain evidence="3 4">DSM 16846</strain>
    </source>
</reference>
<proteinExistence type="predicted"/>
<evidence type="ECO:0000256" key="2">
    <source>
        <dbReference type="SAM" id="SignalP"/>
    </source>
</evidence>
<comment type="caution">
    <text evidence="3">The sequence shown here is derived from an EMBL/GenBank/DDBJ whole genome shotgun (WGS) entry which is preliminary data.</text>
</comment>
<gene>
    <name evidence="3" type="ORF">GGQ97_001018</name>
</gene>
<keyword evidence="2" id="KW-0732">Signal</keyword>
<feature type="signal peptide" evidence="2">
    <location>
        <begin position="1"/>
        <end position="25"/>
    </location>
</feature>
<protein>
    <recommendedName>
        <fullName evidence="5">Secreted protein</fullName>
    </recommendedName>
</protein>
<dbReference type="EMBL" id="JAATJC010000001">
    <property type="protein sequence ID" value="NJC05225.1"/>
    <property type="molecule type" value="Genomic_DNA"/>
</dbReference>
<accession>A0A7X6BG92</accession>
<name>A0A7X6BG92_9SPHN</name>
<sequence length="136" mass="14355">MKTRLFVAFGAVVGSGLLSALPATAQSQPAAQQRTREIIVFGTDPCPRSTDDEVVVCARRPEKERYRLPEALRPSGPPQLSQSWSVRSKALATMGQTGPGTCSGVGPGGDFGCATKEIQRGAAERAEQDAQDSPPE</sequence>
<evidence type="ECO:0008006" key="5">
    <source>
        <dbReference type="Google" id="ProtNLM"/>
    </source>
</evidence>
<organism evidence="3 4">
    <name type="scientific">Sphingomonas kaistensis</name>
    <dbReference type="NCBI Taxonomy" id="298708"/>
    <lineage>
        <taxon>Bacteria</taxon>
        <taxon>Pseudomonadati</taxon>
        <taxon>Pseudomonadota</taxon>
        <taxon>Alphaproteobacteria</taxon>
        <taxon>Sphingomonadales</taxon>
        <taxon>Sphingomonadaceae</taxon>
        <taxon>Sphingomonas</taxon>
    </lineage>
</organism>
<keyword evidence="4" id="KW-1185">Reference proteome</keyword>
<feature type="compositionally biased region" description="Basic and acidic residues" evidence="1">
    <location>
        <begin position="117"/>
        <end position="128"/>
    </location>
</feature>
<evidence type="ECO:0000256" key="1">
    <source>
        <dbReference type="SAM" id="MobiDB-lite"/>
    </source>
</evidence>
<feature type="chain" id="PRO_5031078419" description="Secreted protein" evidence="2">
    <location>
        <begin position="26"/>
        <end position="136"/>
    </location>
</feature>